<accession>A0A7R8WWT8</accession>
<feature type="non-terminal residue" evidence="4">
    <location>
        <position position="52"/>
    </location>
</feature>
<keyword evidence="3" id="KW-0472">Membrane</keyword>
<dbReference type="EMBL" id="OB736690">
    <property type="protein sequence ID" value="CAD7239684.1"/>
    <property type="molecule type" value="Genomic_DNA"/>
</dbReference>
<dbReference type="SUPFAM" id="SSF90123">
    <property type="entry name" value="ABC transporter transmembrane region"/>
    <property type="match status" value="1"/>
</dbReference>
<dbReference type="Gene3D" id="1.20.1560.10">
    <property type="entry name" value="ABC transporter type 1, transmembrane domain"/>
    <property type="match status" value="1"/>
</dbReference>
<keyword evidence="1" id="KW-0812">Transmembrane</keyword>
<dbReference type="GO" id="GO:0005524">
    <property type="term" value="F:ATP binding"/>
    <property type="evidence" value="ECO:0007669"/>
    <property type="project" value="InterPro"/>
</dbReference>
<dbReference type="OrthoDB" id="6500128at2759"/>
<reference evidence="4" key="1">
    <citation type="submission" date="2020-11" db="EMBL/GenBank/DDBJ databases">
        <authorList>
            <person name="Tran Van P."/>
        </authorList>
    </citation>
    <scope>NUCLEOTIDE SEQUENCE</scope>
</reference>
<proteinExistence type="predicted"/>
<organism evidence="4">
    <name type="scientific">Cyprideis torosa</name>
    <dbReference type="NCBI Taxonomy" id="163714"/>
    <lineage>
        <taxon>Eukaryota</taxon>
        <taxon>Metazoa</taxon>
        <taxon>Ecdysozoa</taxon>
        <taxon>Arthropoda</taxon>
        <taxon>Crustacea</taxon>
        <taxon>Oligostraca</taxon>
        <taxon>Ostracoda</taxon>
        <taxon>Podocopa</taxon>
        <taxon>Podocopida</taxon>
        <taxon>Cytherocopina</taxon>
        <taxon>Cytheroidea</taxon>
        <taxon>Cytherideidae</taxon>
        <taxon>Cyprideis</taxon>
    </lineage>
</organism>
<protein>
    <submittedName>
        <fullName evidence="4">Uncharacterized protein</fullName>
    </submittedName>
</protein>
<dbReference type="GO" id="GO:0016020">
    <property type="term" value="C:membrane"/>
    <property type="evidence" value="ECO:0007669"/>
    <property type="project" value="InterPro"/>
</dbReference>
<evidence type="ECO:0000313" key="4">
    <source>
        <dbReference type="EMBL" id="CAD7239684.1"/>
    </source>
</evidence>
<evidence type="ECO:0000256" key="3">
    <source>
        <dbReference type="ARBA" id="ARBA00023136"/>
    </source>
</evidence>
<keyword evidence="2" id="KW-1133">Transmembrane helix</keyword>
<name>A0A7R8WWT8_9CRUS</name>
<sequence length="52" mass="5803">MAASFFIVLFIMYGSYALTFWYGARLVRFGMLSPGGVFTVFFSVMIGSFQLG</sequence>
<gene>
    <name evidence="4" type="ORF">CTOB1V02_LOCUS17499</name>
</gene>
<dbReference type="InterPro" id="IPR036640">
    <property type="entry name" value="ABC1_TM_sf"/>
</dbReference>
<evidence type="ECO:0000256" key="1">
    <source>
        <dbReference type="ARBA" id="ARBA00022692"/>
    </source>
</evidence>
<evidence type="ECO:0000256" key="2">
    <source>
        <dbReference type="ARBA" id="ARBA00022989"/>
    </source>
</evidence>
<dbReference type="PROSITE" id="PS50929">
    <property type="entry name" value="ABC_TM1F"/>
    <property type="match status" value="1"/>
</dbReference>
<dbReference type="AlphaFoldDB" id="A0A7R8WWT8"/>
<dbReference type="InterPro" id="IPR011527">
    <property type="entry name" value="ABC1_TM_dom"/>
</dbReference>
<dbReference type="GO" id="GO:0140359">
    <property type="term" value="F:ABC-type transporter activity"/>
    <property type="evidence" value="ECO:0007669"/>
    <property type="project" value="InterPro"/>
</dbReference>